<evidence type="ECO:0000313" key="1">
    <source>
        <dbReference type="EMBL" id="MBB3102268.1"/>
    </source>
</evidence>
<gene>
    <name evidence="1" type="ORF">FHR87_000641</name>
</gene>
<keyword evidence="2" id="KW-1185">Reference proteome</keyword>
<keyword evidence="1" id="KW-0449">Lipoprotein</keyword>
<dbReference type="Proteomes" id="UP000549250">
    <property type="component" value="Unassembled WGS sequence"/>
</dbReference>
<protein>
    <submittedName>
        <fullName evidence="1">Putative lipoprotein</fullName>
    </submittedName>
</protein>
<dbReference type="EMBL" id="JACHXI010000002">
    <property type="protein sequence ID" value="MBB3102268.1"/>
    <property type="molecule type" value="Genomic_DNA"/>
</dbReference>
<reference evidence="1 2" key="1">
    <citation type="submission" date="2020-08" db="EMBL/GenBank/DDBJ databases">
        <title>Genomic Encyclopedia of Type Strains, Phase III (KMG-III): the genomes of soil and plant-associated and newly described type strains.</title>
        <authorList>
            <person name="Whitman W."/>
        </authorList>
    </citation>
    <scope>NUCLEOTIDE SEQUENCE [LARGE SCALE GENOMIC DNA]</scope>
    <source>
        <strain evidence="1 2">CECT 4462</strain>
    </source>
</reference>
<organism evidence="1 2">
    <name type="scientific">Azomonas macrocytogenes</name>
    <name type="common">Azotobacter macrocytogenes</name>
    <dbReference type="NCBI Taxonomy" id="69962"/>
    <lineage>
        <taxon>Bacteria</taxon>
        <taxon>Pseudomonadati</taxon>
        <taxon>Pseudomonadota</taxon>
        <taxon>Gammaproteobacteria</taxon>
        <taxon>Pseudomonadales</taxon>
        <taxon>Pseudomonadaceae</taxon>
        <taxon>Azomonas</taxon>
    </lineage>
</organism>
<proteinExistence type="predicted"/>
<comment type="caution">
    <text evidence="1">The sequence shown here is derived from an EMBL/GenBank/DDBJ whole genome shotgun (WGS) entry which is preliminary data.</text>
</comment>
<dbReference type="PROSITE" id="PS51257">
    <property type="entry name" value="PROKAR_LIPOPROTEIN"/>
    <property type="match status" value="1"/>
</dbReference>
<evidence type="ECO:0000313" key="2">
    <source>
        <dbReference type="Proteomes" id="UP000549250"/>
    </source>
</evidence>
<name>A0A839SZF2_AZOMA</name>
<dbReference type="AlphaFoldDB" id="A0A839SZF2"/>
<accession>A0A839SZF2</accession>
<sequence length="219" mass="24304">MSFRHVLYAMLVPLLASCQSTSQEGNPHPLKTGDRWQGELLLEQDRLWLEPCSEGRRFLVLDGLGLDRDARTLMASQGTNSLFVDLRGRMAPTTEPKATGLLTPTRLYRLEDQNPGCKDPELKGSLMRARIEPDLTLTITSQGMLLQRSGQPPQALPYLEEQLPEGQTNFSSEANGQRLELWIAPQRCQGNTILTPLAATLQMNGRTLRGCAYLGGGRE</sequence>
<dbReference type="RefSeq" id="WP_183165268.1">
    <property type="nucleotide sequence ID" value="NZ_JACHXI010000002.1"/>
</dbReference>